<accession>A0ABX1BU68</accession>
<name>A0ABX1BU68_9ACTN</name>
<evidence type="ECO:0000313" key="1">
    <source>
        <dbReference type="EMBL" id="NJP99965.1"/>
    </source>
</evidence>
<organism evidence="1 2">
    <name type="scientific">Streptomyces zingiberis</name>
    <dbReference type="NCBI Taxonomy" id="2053010"/>
    <lineage>
        <taxon>Bacteria</taxon>
        <taxon>Bacillati</taxon>
        <taxon>Actinomycetota</taxon>
        <taxon>Actinomycetes</taxon>
        <taxon>Kitasatosporales</taxon>
        <taxon>Streptomycetaceae</taxon>
        <taxon>Streptomyces</taxon>
    </lineage>
</organism>
<dbReference type="PROSITE" id="PS51257">
    <property type="entry name" value="PROKAR_LIPOPROTEIN"/>
    <property type="match status" value="1"/>
</dbReference>
<evidence type="ECO:0008006" key="3">
    <source>
        <dbReference type="Google" id="ProtNLM"/>
    </source>
</evidence>
<sequence>MQSRERRGDKRRAAGVLAAVSLGLAALVACDKPTPMATVTAGSDSVSGEASCYESGKNIPQKQLSGCLDRKGEQLTVGDGDRVRIGVDPEIAESGWALVAGGQGVMPEASTSTYRSFAHDEIFAPRQGAQGGTEVPRTVQLTIVEVDKKGEARGTWSFTLKRES</sequence>
<gene>
    <name evidence="1" type="ORF">HCK00_05285</name>
</gene>
<dbReference type="EMBL" id="JAATEN010000003">
    <property type="protein sequence ID" value="NJP99965.1"/>
    <property type="molecule type" value="Genomic_DNA"/>
</dbReference>
<protein>
    <recommendedName>
        <fullName evidence="3">DUF2771 domain-containing protein</fullName>
    </recommendedName>
</protein>
<proteinExistence type="predicted"/>
<keyword evidence="2" id="KW-1185">Reference proteome</keyword>
<comment type="caution">
    <text evidence="1">The sequence shown here is derived from an EMBL/GenBank/DDBJ whole genome shotgun (WGS) entry which is preliminary data.</text>
</comment>
<evidence type="ECO:0000313" key="2">
    <source>
        <dbReference type="Proteomes" id="UP000695264"/>
    </source>
</evidence>
<reference evidence="1 2" key="1">
    <citation type="submission" date="2020-03" db="EMBL/GenBank/DDBJ databases">
        <title>WGS of actinomycetes isolated from Thailand.</title>
        <authorList>
            <person name="Thawai C."/>
        </authorList>
    </citation>
    <scope>NUCLEOTIDE SEQUENCE [LARGE SCALE GENOMIC DNA]</scope>
    <source>
        <strain evidence="1 2">PLAI 1-29</strain>
    </source>
</reference>
<dbReference type="Proteomes" id="UP000695264">
    <property type="component" value="Unassembled WGS sequence"/>
</dbReference>